<dbReference type="EMBL" id="AZBU02000002">
    <property type="protein sequence ID" value="TKR93399.1"/>
    <property type="molecule type" value="Genomic_DNA"/>
</dbReference>
<reference evidence="1 2" key="2">
    <citation type="journal article" date="2019" name="G3 (Bethesda)">
        <title>Hybrid Assembly of the Genome of the Entomopathogenic Nematode Steinernema carpocapsae Identifies the X-Chromosome.</title>
        <authorList>
            <person name="Serra L."/>
            <person name="Macchietto M."/>
            <person name="Macias-Munoz A."/>
            <person name="McGill C.J."/>
            <person name="Rodriguez I.M."/>
            <person name="Rodriguez B."/>
            <person name="Murad R."/>
            <person name="Mortazavi A."/>
        </authorList>
    </citation>
    <scope>NUCLEOTIDE SEQUENCE [LARGE SCALE GENOMIC DNA]</scope>
    <source>
        <strain evidence="1 2">ALL</strain>
    </source>
</reference>
<keyword evidence="2" id="KW-1185">Reference proteome</keyword>
<sequence>MHPITRACVPNNANSGPYVTAWLFISATYQFAQLPDLPSLLLASQSPFLGFLSPNPTTLPCCHAAFSVRAS</sequence>
<name>A0A4U5PAP0_STECR</name>
<comment type="caution">
    <text evidence="1">The sequence shown here is derived from an EMBL/GenBank/DDBJ whole genome shotgun (WGS) entry which is preliminary data.</text>
</comment>
<evidence type="ECO:0000313" key="1">
    <source>
        <dbReference type="EMBL" id="TKR93399.1"/>
    </source>
</evidence>
<dbReference type="Proteomes" id="UP000298663">
    <property type="component" value="Unassembled WGS sequence"/>
</dbReference>
<gene>
    <name evidence="1" type="ORF">L596_007865</name>
</gene>
<evidence type="ECO:0000313" key="2">
    <source>
        <dbReference type="Proteomes" id="UP000298663"/>
    </source>
</evidence>
<reference evidence="1 2" key="1">
    <citation type="journal article" date="2015" name="Genome Biol.">
        <title>Comparative genomics of Steinernema reveals deeply conserved gene regulatory networks.</title>
        <authorList>
            <person name="Dillman A.R."/>
            <person name="Macchietto M."/>
            <person name="Porter C.F."/>
            <person name="Rogers A."/>
            <person name="Williams B."/>
            <person name="Antoshechkin I."/>
            <person name="Lee M.M."/>
            <person name="Goodwin Z."/>
            <person name="Lu X."/>
            <person name="Lewis E.E."/>
            <person name="Goodrich-Blair H."/>
            <person name="Stock S.P."/>
            <person name="Adams B.J."/>
            <person name="Sternberg P.W."/>
            <person name="Mortazavi A."/>
        </authorList>
    </citation>
    <scope>NUCLEOTIDE SEQUENCE [LARGE SCALE GENOMIC DNA]</scope>
    <source>
        <strain evidence="1 2">ALL</strain>
    </source>
</reference>
<proteinExistence type="predicted"/>
<protein>
    <submittedName>
        <fullName evidence="1">Uncharacterized protein</fullName>
    </submittedName>
</protein>
<organism evidence="1 2">
    <name type="scientific">Steinernema carpocapsae</name>
    <name type="common">Entomopathogenic nematode</name>
    <dbReference type="NCBI Taxonomy" id="34508"/>
    <lineage>
        <taxon>Eukaryota</taxon>
        <taxon>Metazoa</taxon>
        <taxon>Ecdysozoa</taxon>
        <taxon>Nematoda</taxon>
        <taxon>Chromadorea</taxon>
        <taxon>Rhabditida</taxon>
        <taxon>Tylenchina</taxon>
        <taxon>Panagrolaimomorpha</taxon>
        <taxon>Strongyloidoidea</taxon>
        <taxon>Steinernematidae</taxon>
        <taxon>Steinernema</taxon>
    </lineage>
</organism>
<dbReference type="AlphaFoldDB" id="A0A4U5PAP0"/>
<accession>A0A4U5PAP0</accession>